<dbReference type="PROSITE" id="PS51393">
    <property type="entry name" value="LIPOXYGENASE_3"/>
    <property type="match status" value="1"/>
</dbReference>
<dbReference type="PRINTS" id="PR00087">
    <property type="entry name" value="LIPOXYGENASE"/>
</dbReference>
<reference evidence="5 6" key="1">
    <citation type="submission" date="2019-08" db="EMBL/GenBank/DDBJ databases">
        <title>Archangium and Cystobacter genomes.</title>
        <authorList>
            <person name="Chen I.-C.K."/>
            <person name="Wielgoss S."/>
        </authorList>
    </citation>
    <scope>NUCLEOTIDE SEQUENCE [LARGE SCALE GENOMIC DNA]</scope>
    <source>
        <strain evidence="5 6">Cbm 6</strain>
    </source>
</reference>
<keyword evidence="1" id="KW-0479">Metal-binding</keyword>
<dbReference type="InterPro" id="IPR036226">
    <property type="entry name" value="LipOase_C_sf"/>
</dbReference>
<accession>A0ABY9WP30</accession>
<dbReference type="Gene3D" id="3.10.450.60">
    <property type="match status" value="1"/>
</dbReference>
<evidence type="ECO:0000256" key="3">
    <source>
        <dbReference type="SAM" id="MobiDB-lite"/>
    </source>
</evidence>
<dbReference type="InterPro" id="IPR000907">
    <property type="entry name" value="LipOase"/>
</dbReference>
<gene>
    <name evidence="5" type="ORF">F0U60_13480</name>
</gene>
<keyword evidence="2" id="KW-0560">Oxidoreductase</keyword>
<organism evidence="5 6">
    <name type="scientific">Archangium minus</name>
    <dbReference type="NCBI Taxonomy" id="83450"/>
    <lineage>
        <taxon>Bacteria</taxon>
        <taxon>Pseudomonadati</taxon>
        <taxon>Myxococcota</taxon>
        <taxon>Myxococcia</taxon>
        <taxon>Myxococcales</taxon>
        <taxon>Cystobacterineae</taxon>
        <taxon>Archangiaceae</taxon>
        <taxon>Archangium</taxon>
    </lineage>
</organism>
<proteinExistence type="predicted"/>
<dbReference type="Gene3D" id="1.20.245.10">
    <property type="entry name" value="Lipoxygenase-1, Domain 5"/>
    <property type="match status" value="1"/>
</dbReference>
<dbReference type="Proteomes" id="UP001611383">
    <property type="component" value="Chromosome"/>
</dbReference>
<feature type="region of interest" description="Disordered" evidence="3">
    <location>
        <begin position="1"/>
        <end position="27"/>
    </location>
</feature>
<evidence type="ECO:0000313" key="5">
    <source>
        <dbReference type="EMBL" id="WNG44998.1"/>
    </source>
</evidence>
<dbReference type="EMBL" id="CP043494">
    <property type="protein sequence ID" value="WNG44998.1"/>
    <property type="molecule type" value="Genomic_DNA"/>
</dbReference>
<dbReference type="SUPFAM" id="SSF48484">
    <property type="entry name" value="Lipoxigenase"/>
    <property type="match status" value="1"/>
</dbReference>
<dbReference type="Pfam" id="PF00305">
    <property type="entry name" value="Lipoxygenase"/>
    <property type="match status" value="1"/>
</dbReference>
<evidence type="ECO:0000256" key="1">
    <source>
        <dbReference type="ARBA" id="ARBA00022723"/>
    </source>
</evidence>
<evidence type="ECO:0000259" key="4">
    <source>
        <dbReference type="PROSITE" id="PS51393"/>
    </source>
</evidence>
<evidence type="ECO:0000313" key="6">
    <source>
        <dbReference type="Proteomes" id="UP001611383"/>
    </source>
</evidence>
<evidence type="ECO:0000256" key="2">
    <source>
        <dbReference type="ARBA" id="ARBA00023002"/>
    </source>
</evidence>
<sequence>MDETGPSRTDSWRIRCPPARSPPVSSTGDLMATAASVQPLNPNASEYQYNYTYVKPLAMVQTLPKDQKPSFTWYLKVIWQVLQIARNRLEWKWQQAQREQGSSSSAPAPASALTLDLGKIGLGQVDMSRLPKDSNLDALNLESIEENGSPWERAEGEILKGLGVLGDMGEFLAHSERIARRVGQMNITNPVEILKVVVDAVLAKPTGRPNSLQDYLNLFTSQSLPWAAGSFQEDATFAWMRVAGFNPLVIQKLTTLDPDLAITDAQFQRILGDSGDSVQRALVEGRLYVADYRELAGVINGNFPDGPKYCFAPKALFALPRGTGARQLKPVAIRCGQDPRAYPLFTPEDGEAWQWAKTTVQVADFNHHEMFSHLGRTHLLIEPFVIATHRQLPDGHPVGQLLLPHFEGTLSINDSAQSTLIAPGHQVDMLLGGTIQADRTLTVQSLLGSDYDFNRGMLPKQLEQRGVTDAGLEYPYRDDALQVWGAIERWVRAYVGIHYASDEAVTQDQALQQWSAELVAEDGGRVRGFGEDGQGKLSTVEYLSQALTMILFTSSAQHAAVNFAQAGLMTFTPLAPGAAYRAAPLSVADAALNPSLDQYPPLDMAAEQLDFLSLLGGVYYTRLGQYRPFWFKGLKVMAALHTFKEELKQIGQEIEQRNANRYGPYPYLIPTNIPQSINI</sequence>
<name>A0ABY9WP30_9BACT</name>
<dbReference type="InterPro" id="IPR013819">
    <property type="entry name" value="LipOase_C"/>
</dbReference>
<protein>
    <submittedName>
        <fullName evidence="5">Lipoxygenase</fullName>
    </submittedName>
</protein>
<feature type="domain" description="Lipoxygenase" evidence="4">
    <location>
        <begin position="193"/>
        <end position="679"/>
    </location>
</feature>
<keyword evidence="6" id="KW-1185">Reference proteome</keyword>
<dbReference type="PANTHER" id="PTHR11771">
    <property type="entry name" value="LIPOXYGENASE"/>
    <property type="match status" value="1"/>
</dbReference>